<dbReference type="InterPro" id="IPR029016">
    <property type="entry name" value="GAF-like_dom_sf"/>
</dbReference>
<dbReference type="PROSITE" id="PS51078">
    <property type="entry name" value="ICLR_ED"/>
    <property type="match status" value="1"/>
</dbReference>
<comment type="caution">
    <text evidence="6">The sequence shown here is derived from an EMBL/GenBank/DDBJ whole genome shotgun (WGS) entry which is preliminary data.</text>
</comment>
<keyword evidence="1" id="KW-0805">Transcription regulation</keyword>
<dbReference type="InterPro" id="IPR036388">
    <property type="entry name" value="WH-like_DNA-bd_sf"/>
</dbReference>
<dbReference type="GO" id="GO:0003700">
    <property type="term" value="F:DNA-binding transcription factor activity"/>
    <property type="evidence" value="ECO:0007669"/>
    <property type="project" value="TreeGrafter"/>
</dbReference>
<evidence type="ECO:0000259" key="5">
    <source>
        <dbReference type="PROSITE" id="PS51078"/>
    </source>
</evidence>
<dbReference type="SUPFAM" id="SSF46785">
    <property type="entry name" value="Winged helix' DNA-binding domain"/>
    <property type="match status" value="1"/>
</dbReference>
<dbReference type="SUPFAM" id="SSF55781">
    <property type="entry name" value="GAF domain-like"/>
    <property type="match status" value="1"/>
</dbReference>
<dbReference type="PANTHER" id="PTHR30136">
    <property type="entry name" value="HELIX-TURN-HELIX TRANSCRIPTIONAL REGULATOR, ICLR FAMILY"/>
    <property type="match status" value="1"/>
</dbReference>
<feature type="domain" description="IclR-ED" evidence="5">
    <location>
        <begin position="74"/>
        <end position="262"/>
    </location>
</feature>
<dbReference type="FunFam" id="1.10.10.10:FF:000056">
    <property type="entry name" value="IclR family transcriptional regulator"/>
    <property type="match status" value="1"/>
</dbReference>
<dbReference type="PROSITE" id="PS51077">
    <property type="entry name" value="HTH_ICLR"/>
    <property type="match status" value="1"/>
</dbReference>
<dbReference type="InterPro" id="IPR036390">
    <property type="entry name" value="WH_DNA-bd_sf"/>
</dbReference>
<evidence type="ECO:0000313" key="6">
    <source>
        <dbReference type="EMBL" id="MCK8787182.1"/>
    </source>
</evidence>
<dbReference type="SMART" id="SM00346">
    <property type="entry name" value="HTH_ICLR"/>
    <property type="match status" value="1"/>
</dbReference>
<proteinExistence type="predicted"/>
<dbReference type="GO" id="GO:0045892">
    <property type="term" value="P:negative regulation of DNA-templated transcription"/>
    <property type="evidence" value="ECO:0007669"/>
    <property type="project" value="TreeGrafter"/>
</dbReference>
<protein>
    <submittedName>
        <fullName evidence="6">IclR family transcriptional regulator</fullName>
    </submittedName>
</protein>
<keyword evidence="7" id="KW-1185">Reference proteome</keyword>
<evidence type="ECO:0000313" key="7">
    <source>
        <dbReference type="Proteomes" id="UP001139516"/>
    </source>
</evidence>
<gene>
    <name evidence="6" type="ORF">M0638_22670</name>
</gene>
<dbReference type="Proteomes" id="UP001139516">
    <property type="component" value="Unassembled WGS sequence"/>
</dbReference>
<dbReference type="PANTHER" id="PTHR30136:SF35">
    <property type="entry name" value="HTH-TYPE TRANSCRIPTIONAL REGULATOR RV1719"/>
    <property type="match status" value="1"/>
</dbReference>
<sequence>MPAPTDEHGPAGILGRSLAILELLATAPAGLPMQEVADHLGIPRSAAHRLLNGLADHGYVRQDRQRGFYGLTTKLLTLSLGHLGASGVTDAAQPVLDRLAAETGELARLAVWDGARLCWVARAQGATTGLRYDPDMGMAARLSASATGHALLSCLTDAAALALVAAQGFGAAGEVGPAAPRDAASLLPRLAAARRQGYAVAIATHADWMAAIAAPLRRRAGGGPIGTVSLAGPALRLSETRLHELAPRLLAAAAELEAVLPGSPLLIRHAEAA</sequence>
<dbReference type="Pfam" id="PF01614">
    <property type="entry name" value="IclR_C"/>
    <property type="match status" value="1"/>
</dbReference>
<dbReference type="InterPro" id="IPR014757">
    <property type="entry name" value="Tscrpt_reg_IclR_C"/>
</dbReference>
<evidence type="ECO:0000259" key="4">
    <source>
        <dbReference type="PROSITE" id="PS51077"/>
    </source>
</evidence>
<dbReference type="Pfam" id="PF09339">
    <property type="entry name" value="HTH_IclR"/>
    <property type="match status" value="1"/>
</dbReference>
<name>A0A9X2BVY6_9PROT</name>
<evidence type="ECO:0000256" key="2">
    <source>
        <dbReference type="ARBA" id="ARBA00023125"/>
    </source>
</evidence>
<dbReference type="InterPro" id="IPR050707">
    <property type="entry name" value="HTH_MetabolicPath_Reg"/>
</dbReference>
<dbReference type="GO" id="GO:0003677">
    <property type="term" value="F:DNA binding"/>
    <property type="evidence" value="ECO:0007669"/>
    <property type="project" value="UniProtKB-KW"/>
</dbReference>
<dbReference type="Gene3D" id="1.10.10.10">
    <property type="entry name" value="Winged helix-like DNA-binding domain superfamily/Winged helix DNA-binding domain"/>
    <property type="match status" value="1"/>
</dbReference>
<dbReference type="Gene3D" id="3.30.450.40">
    <property type="match status" value="1"/>
</dbReference>
<evidence type="ECO:0000256" key="3">
    <source>
        <dbReference type="ARBA" id="ARBA00023163"/>
    </source>
</evidence>
<keyword evidence="2" id="KW-0238">DNA-binding</keyword>
<dbReference type="InterPro" id="IPR005471">
    <property type="entry name" value="Tscrpt_reg_IclR_N"/>
</dbReference>
<reference evidence="6" key="1">
    <citation type="submission" date="2022-04" db="EMBL/GenBank/DDBJ databases">
        <title>Roseomonas acroporae sp. nov., isolated from coral Acropora digitifera.</title>
        <authorList>
            <person name="Sun H."/>
        </authorList>
    </citation>
    <scope>NUCLEOTIDE SEQUENCE</scope>
    <source>
        <strain evidence="6">NAR14</strain>
    </source>
</reference>
<organism evidence="6 7">
    <name type="scientific">Roseomonas acroporae</name>
    <dbReference type="NCBI Taxonomy" id="2937791"/>
    <lineage>
        <taxon>Bacteria</taxon>
        <taxon>Pseudomonadati</taxon>
        <taxon>Pseudomonadota</taxon>
        <taxon>Alphaproteobacteria</taxon>
        <taxon>Acetobacterales</taxon>
        <taxon>Roseomonadaceae</taxon>
        <taxon>Roseomonas</taxon>
    </lineage>
</organism>
<evidence type="ECO:0000256" key="1">
    <source>
        <dbReference type="ARBA" id="ARBA00023015"/>
    </source>
</evidence>
<dbReference type="EMBL" id="JALPRX010000109">
    <property type="protein sequence ID" value="MCK8787182.1"/>
    <property type="molecule type" value="Genomic_DNA"/>
</dbReference>
<dbReference type="RefSeq" id="WP_248669237.1">
    <property type="nucleotide sequence ID" value="NZ_JALPRX010000109.1"/>
</dbReference>
<dbReference type="AlphaFoldDB" id="A0A9X2BVY6"/>
<accession>A0A9X2BVY6</accession>
<keyword evidence="3" id="KW-0804">Transcription</keyword>
<feature type="domain" description="HTH iclR-type" evidence="4">
    <location>
        <begin position="11"/>
        <end position="73"/>
    </location>
</feature>